<evidence type="ECO:0000256" key="6">
    <source>
        <dbReference type="SAM" id="Phobius"/>
    </source>
</evidence>
<evidence type="ECO:0000256" key="5">
    <source>
        <dbReference type="SAM" id="MobiDB-lite"/>
    </source>
</evidence>
<evidence type="ECO:0000259" key="7">
    <source>
        <dbReference type="Pfam" id="PF07219"/>
    </source>
</evidence>
<dbReference type="InterPro" id="IPR010817">
    <property type="entry name" value="HemY_N"/>
</dbReference>
<sequence>MIRLIILFLVVVALAAVAAWLADNPGRVSMQWGGWQIDTSVPVIVGALAILIGVILLIYRLIGWLLAGPERIRGFFRGNRSEKGYRALTEGMAAIASGDWRRATKAAEQADRYLANPPMALLLKAQAAQLAGDDRQAESHFRAMLETPETELVALRGLLIQAGRAGDHDRALELAARAHRLRPDAGWAVRALFDLQSAARDWRGAQVTLADGVRTAVYEKEAARRLHAVIDTALAMEKEEAGDLKSALSYAQNALKEDPNHVPAVVVEGRLQAAAGRERRATRHLGEGWSRLQHPDIARAIMDLHPDEDAEARLKRFEKITAADVDHAETQLTLGRLALDADRVDLARDYAYAALDRAPVVDQRFCRLMVDVAERSEGGAEKAREWLGRLADAPPPGRWQCSACNAIAPGWKPLCPSCGHFDGLEWRAAEPLRDAVLLVEREHEPTKVEAQIEEAVTEEDAPPTRNRGSGG</sequence>
<feature type="transmembrane region" description="Helical" evidence="6">
    <location>
        <begin position="43"/>
        <end position="67"/>
    </location>
</feature>
<feature type="region of interest" description="Disordered" evidence="5">
    <location>
        <begin position="447"/>
        <end position="471"/>
    </location>
</feature>
<evidence type="ECO:0000256" key="1">
    <source>
        <dbReference type="ARBA" id="ARBA00004370"/>
    </source>
</evidence>
<keyword evidence="4 6" id="KW-0472">Membrane</keyword>
<accession>A0A2M9G6Q2</accession>
<keyword evidence="3 6" id="KW-1133">Transmembrane helix</keyword>
<comment type="caution">
    <text evidence="8">The sequence shown here is derived from an EMBL/GenBank/DDBJ whole genome shotgun (WGS) entry which is preliminary data.</text>
</comment>
<dbReference type="Gene3D" id="1.25.40.10">
    <property type="entry name" value="Tetratricopeptide repeat domain"/>
    <property type="match status" value="2"/>
</dbReference>
<feature type="compositionally biased region" description="Acidic residues" evidence="5">
    <location>
        <begin position="451"/>
        <end position="461"/>
    </location>
</feature>
<organism evidence="8 9">
    <name type="scientific">Minwuia thermotolerans</name>
    <dbReference type="NCBI Taxonomy" id="2056226"/>
    <lineage>
        <taxon>Bacteria</taxon>
        <taxon>Pseudomonadati</taxon>
        <taxon>Pseudomonadota</taxon>
        <taxon>Alphaproteobacteria</taxon>
        <taxon>Minwuiales</taxon>
        <taxon>Minwuiaceae</taxon>
        <taxon>Minwuia</taxon>
    </lineage>
</organism>
<proteinExistence type="predicted"/>
<keyword evidence="9" id="KW-1185">Reference proteome</keyword>
<dbReference type="EMBL" id="PHIG01000005">
    <property type="protein sequence ID" value="PJK31346.1"/>
    <property type="molecule type" value="Genomic_DNA"/>
</dbReference>
<evidence type="ECO:0000256" key="2">
    <source>
        <dbReference type="ARBA" id="ARBA00022692"/>
    </source>
</evidence>
<feature type="domain" description="HemY N-terminal" evidence="7">
    <location>
        <begin position="26"/>
        <end position="132"/>
    </location>
</feature>
<dbReference type="Proteomes" id="UP000229498">
    <property type="component" value="Unassembled WGS sequence"/>
</dbReference>
<dbReference type="AlphaFoldDB" id="A0A2M9G6Q2"/>
<protein>
    <recommendedName>
        <fullName evidence="7">HemY N-terminal domain-containing protein</fullName>
    </recommendedName>
</protein>
<evidence type="ECO:0000313" key="8">
    <source>
        <dbReference type="EMBL" id="PJK31346.1"/>
    </source>
</evidence>
<dbReference type="RefSeq" id="WP_109793772.1">
    <property type="nucleotide sequence ID" value="NZ_PHIG01000005.1"/>
</dbReference>
<name>A0A2M9G6Q2_9PROT</name>
<evidence type="ECO:0000256" key="3">
    <source>
        <dbReference type="ARBA" id="ARBA00022989"/>
    </source>
</evidence>
<evidence type="ECO:0000256" key="4">
    <source>
        <dbReference type="ARBA" id="ARBA00023136"/>
    </source>
</evidence>
<evidence type="ECO:0000313" key="9">
    <source>
        <dbReference type="Proteomes" id="UP000229498"/>
    </source>
</evidence>
<dbReference type="Pfam" id="PF07219">
    <property type="entry name" value="HemY_N"/>
    <property type="match status" value="1"/>
</dbReference>
<dbReference type="OrthoDB" id="9798343at2"/>
<dbReference type="InterPro" id="IPR011990">
    <property type="entry name" value="TPR-like_helical_dom_sf"/>
</dbReference>
<reference evidence="8 9" key="1">
    <citation type="submission" date="2017-11" db="EMBL/GenBank/DDBJ databases">
        <title>Draft genome sequence of Rhizobiales bacterium SY3-13.</title>
        <authorList>
            <person name="Sun C."/>
        </authorList>
    </citation>
    <scope>NUCLEOTIDE SEQUENCE [LARGE SCALE GENOMIC DNA]</scope>
    <source>
        <strain evidence="8 9">SY3-13</strain>
    </source>
</reference>
<dbReference type="SUPFAM" id="SSF48452">
    <property type="entry name" value="TPR-like"/>
    <property type="match status" value="1"/>
</dbReference>
<gene>
    <name evidence="8" type="ORF">CVT23_01300</name>
</gene>
<keyword evidence="2 6" id="KW-0812">Transmembrane</keyword>
<dbReference type="GO" id="GO:0016020">
    <property type="term" value="C:membrane"/>
    <property type="evidence" value="ECO:0007669"/>
    <property type="project" value="UniProtKB-SubCell"/>
</dbReference>
<dbReference type="InterPro" id="IPR016982">
    <property type="entry name" value="Mms48"/>
</dbReference>
<comment type="subcellular location">
    <subcellularLocation>
        <location evidence="1">Membrane</location>
    </subcellularLocation>
</comment>
<dbReference type="PIRSF" id="PIRSF031802">
    <property type="entry name" value="UCP031802"/>
    <property type="match status" value="1"/>
</dbReference>